<name>A0ABX5ZTN6_STRTE</name>
<feature type="transmembrane region" description="Helical" evidence="1">
    <location>
        <begin position="81"/>
        <end position="103"/>
    </location>
</feature>
<sequence>MRAASSSGFWARGVGPGVLFGGLTCVVSVAVVGRAWAACDVGSGSAANGMTLLFLVPLVWVAAAIPCAILYGALVRRSRGAALTAGVLFTLSFTWFVVTWLGMPDYPAPYCPGNVPSWWPAFLPA</sequence>
<protein>
    <recommendedName>
        <fullName evidence="4">DUF4175 domain-containing protein</fullName>
    </recommendedName>
</protein>
<accession>A0ABX5ZTN6</accession>
<organism evidence="2 3">
    <name type="scientific">Streptomyces tendae</name>
    <dbReference type="NCBI Taxonomy" id="1932"/>
    <lineage>
        <taxon>Bacteria</taxon>
        <taxon>Bacillati</taxon>
        <taxon>Actinomycetota</taxon>
        <taxon>Actinomycetes</taxon>
        <taxon>Kitasatosporales</taxon>
        <taxon>Streptomycetaceae</taxon>
        <taxon>Streptomyces</taxon>
    </lineage>
</organism>
<reference evidence="2 3" key="1">
    <citation type="submission" date="2019-09" db="EMBL/GenBank/DDBJ databases">
        <title>Draft genome sequence of the Ebosin-producing strain Streptomyces sp. 139.</title>
        <authorList>
            <person name="Ai L."/>
            <person name="Geng M."/>
            <person name="Ma M."/>
            <person name="Bai L."/>
        </authorList>
    </citation>
    <scope>NUCLEOTIDE SEQUENCE [LARGE SCALE GENOMIC DNA]</scope>
    <source>
        <strain evidence="2 3">139</strain>
    </source>
</reference>
<dbReference type="Proteomes" id="UP000324308">
    <property type="component" value="Chromosome"/>
</dbReference>
<keyword evidence="1" id="KW-0472">Membrane</keyword>
<dbReference type="EMBL" id="CP043959">
    <property type="protein sequence ID" value="QER87941.1"/>
    <property type="molecule type" value="Genomic_DNA"/>
</dbReference>
<feature type="transmembrane region" description="Helical" evidence="1">
    <location>
        <begin position="53"/>
        <end position="74"/>
    </location>
</feature>
<evidence type="ECO:0000313" key="2">
    <source>
        <dbReference type="EMBL" id="QER87941.1"/>
    </source>
</evidence>
<proteinExistence type="predicted"/>
<keyword evidence="1" id="KW-0812">Transmembrane</keyword>
<gene>
    <name evidence="2" type="ORF">F3L20_20735</name>
</gene>
<keyword evidence="3" id="KW-1185">Reference proteome</keyword>
<keyword evidence="1" id="KW-1133">Transmembrane helix</keyword>
<evidence type="ECO:0000256" key="1">
    <source>
        <dbReference type="SAM" id="Phobius"/>
    </source>
</evidence>
<evidence type="ECO:0008006" key="4">
    <source>
        <dbReference type="Google" id="ProtNLM"/>
    </source>
</evidence>
<evidence type="ECO:0000313" key="3">
    <source>
        <dbReference type="Proteomes" id="UP000324308"/>
    </source>
</evidence>